<evidence type="ECO:0000256" key="5">
    <source>
        <dbReference type="ARBA" id="ARBA00050360"/>
    </source>
</evidence>
<evidence type="ECO:0000256" key="7">
    <source>
        <dbReference type="RuleBase" id="RU003718"/>
    </source>
</evidence>
<gene>
    <name evidence="9" type="ORF">OLEA9_A111541</name>
</gene>
<evidence type="ECO:0000313" key="10">
    <source>
        <dbReference type="Proteomes" id="UP000594638"/>
    </source>
</evidence>
<dbReference type="AlphaFoldDB" id="A0A8S0SM66"/>
<dbReference type="EMBL" id="CACTIH010005439">
    <property type="protein sequence ID" value="CAA2992665.1"/>
    <property type="molecule type" value="Genomic_DNA"/>
</dbReference>
<dbReference type="PROSITE" id="PS00375">
    <property type="entry name" value="UDPGT"/>
    <property type="match status" value="1"/>
</dbReference>
<evidence type="ECO:0000256" key="8">
    <source>
        <dbReference type="RuleBase" id="RU362057"/>
    </source>
</evidence>
<dbReference type="GO" id="GO:0080043">
    <property type="term" value="F:quercetin 3-O-glucosyltransferase activity"/>
    <property type="evidence" value="ECO:0007669"/>
    <property type="project" value="TreeGrafter"/>
</dbReference>
<evidence type="ECO:0000256" key="6">
    <source>
        <dbReference type="ARBA" id="ARBA00056922"/>
    </source>
</evidence>
<evidence type="ECO:0000256" key="4">
    <source>
        <dbReference type="ARBA" id="ARBA00022729"/>
    </source>
</evidence>
<proteinExistence type="inferred from homology"/>
<dbReference type="GO" id="GO:0080044">
    <property type="term" value="F:quercetin 7-O-glucosyltransferase activity"/>
    <property type="evidence" value="ECO:0007669"/>
    <property type="project" value="TreeGrafter"/>
</dbReference>
<dbReference type="Gramene" id="OE9A111541T1">
    <property type="protein sequence ID" value="OE9A111541C1"/>
    <property type="gene ID" value="OE9A111541"/>
</dbReference>
<keyword evidence="3 7" id="KW-0808">Transferase</keyword>
<dbReference type="Pfam" id="PF00201">
    <property type="entry name" value="UDPGT"/>
    <property type="match status" value="1"/>
</dbReference>
<keyword evidence="7" id="KW-0328">Glycosyltransferase</keyword>
<evidence type="ECO:0000313" key="9">
    <source>
        <dbReference type="EMBL" id="CAA2992665.1"/>
    </source>
</evidence>
<protein>
    <recommendedName>
        <fullName evidence="8">Glycosyltransferase</fullName>
        <ecNumber evidence="8">2.4.1.-</ecNumber>
    </recommendedName>
</protein>
<dbReference type="Proteomes" id="UP000594638">
    <property type="component" value="Unassembled WGS sequence"/>
</dbReference>
<accession>A0A8S0SM66</accession>
<dbReference type="FunFam" id="3.40.50.2000:FF:000019">
    <property type="entry name" value="Glycosyltransferase"/>
    <property type="match status" value="1"/>
</dbReference>
<dbReference type="PANTHER" id="PTHR11926">
    <property type="entry name" value="GLUCOSYL/GLUCURONOSYL TRANSFERASES"/>
    <property type="match status" value="1"/>
</dbReference>
<evidence type="ECO:0000256" key="1">
    <source>
        <dbReference type="ARBA" id="ARBA00004935"/>
    </source>
</evidence>
<comment type="caution">
    <text evidence="9">The sequence shown here is derived from an EMBL/GenBank/DDBJ whole genome shotgun (WGS) entry which is preliminary data.</text>
</comment>
<dbReference type="Gene3D" id="3.40.50.2000">
    <property type="entry name" value="Glycogen Phosphorylase B"/>
    <property type="match status" value="2"/>
</dbReference>
<reference evidence="9 10" key="1">
    <citation type="submission" date="2019-12" db="EMBL/GenBank/DDBJ databases">
        <authorList>
            <person name="Alioto T."/>
            <person name="Alioto T."/>
            <person name="Gomez Garrido J."/>
        </authorList>
    </citation>
    <scope>NUCLEOTIDE SEQUENCE [LARGE SCALE GENOMIC DNA]</scope>
</reference>
<evidence type="ECO:0000256" key="3">
    <source>
        <dbReference type="ARBA" id="ARBA00022679"/>
    </source>
</evidence>
<comment type="pathway">
    <text evidence="1">Pigment biosynthesis; anthocyanin biosynthesis.</text>
</comment>
<organism evidence="9 10">
    <name type="scientific">Olea europaea subsp. europaea</name>
    <dbReference type="NCBI Taxonomy" id="158383"/>
    <lineage>
        <taxon>Eukaryota</taxon>
        <taxon>Viridiplantae</taxon>
        <taxon>Streptophyta</taxon>
        <taxon>Embryophyta</taxon>
        <taxon>Tracheophyta</taxon>
        <taxon>Spermatophyta</taxon>
        <taxon>Magnoliopsida</taxon>
        <taxon>eudicotyledons</taxon>
        <taxon>Gunneridae</taxon>
        <taxon>Pentapetalae</taxon>
        <taxon>asterids</taxon>
        <taxon>lamiids</taxon>
        <taxon>Lamiales</taxon>
        <taxon>Oleaceae</taxon>
        <taxon>Oleeae</taxon>
        <taxon>Olea</taxon>
    </lineage>
</organism>
<name>A0A8S0SM66_OLEEU</name>
<dbReference type="EC" id="2.4.1.-" evidence="8"/>
<dbReference type="CDD" id="cd03784">
    <property type="entry name" value="GT1_Gtf-like"/>
    <property type="match status" value="1"/>
</dbReference>
<dbReference type="OrthoDB" id="5835829at2759"/>
<keyword evidence="4" id="KW-0732">Signal</keyword>
<dbReference type="InterPro" id="IPR002213">
    <property type="entry name" value="UDP_glucos_trans"/>
</dbReference>
<sequence>MASGSGTHILALPFPLQGHINPMLQLCKTLITKGIRVTLVTTVFISSSLQIQASTTSNLINIETIPDAATTTSEGDVYQVFINNFKETITQGLPRLIEKHKQSSYPAKAIVYDSVLPWTLDIAHQLGLKGAVLFTQPCTVCSIFYHMKQGTLKIPNEDEGSDIMLPAMPPLKLKDLPSLIYDIGAYTALFNLLIDQFSTYRDADWRLFNTFDKLEDEILKWITSEGPILTIGPTIPPLHTDDIEYGLSLFKPDAEAYLKWLETKENGSVVYVSFGSLVTPGEKQMEEIARGLVESNCFFLWVVRASEESKLPPDFVLEKGLIVNWCSQLQVLAHPAVGCFVTHCGWNSTLEALSFGVPMVAMAQWTDQTTTAKLIADVWQIGVRTKADENDFVTREEIAGSVREIMQEERGNEIRRNASKWKQLAKEAVSEGGSSHKNITEFVIQLSGS</sequence>
<dbReference type="InterPro" id="IPR035595">
    <property type="entry name" value="UDP_glycos_trans_CS"/>
</dbReference>
<keyword evidence="10" id="KW-1185">Reference proteome</keyword>
<dbReference type="SUPFAM" id="SSF53756">
    <property type="entry name" value="UDP-Glycosyltransferase/glycogen phosphorylase"/>
    <property type="match status" value="1"/>
</dbReference>
<evidence type="ECO:0000256" key="2">
    <source>
        <dbReference type="ARBA" id="ARBA00009995"/>
    </source>
</evidence>
<comment type="function">
    <text evidence="6">Catalyzes the glucosylation at the O-5 position of anthocyanidin 3-glucosides to form anthocyanidin 3,5-di-O-glucosides using UDP-glucose as sugar donor. Anthocyanidin 3,5-di-O-glucosides are molecules that are responsible for pigmentation. Also acts on anthocyanidin 3-O-(6-O-malonylglucoside). Much less active with hydroxycinnamoylglucose derivatives. No activity in the absence of the 3-O-glucoside group.</text>
</comment>
<comment type="similarity">
    <text evidence="2 7">Belongs to the UDP-glycosyltransferase family.</text>
</comment>
<comment type="catalytic activity">
    <reaction evidence="5">
        <text>an anthocyanidin 3-O-beta-D-glucoside + UDP-alpha-D-glucose = an anthocyanidin 3,5-di-O-beta-D-glucoside + UDP + 2 H(+)</text>
        <dbReference type="Rhea" id="RHEA:35423"/>
        <dbReference type="ChEBI" id="CHEBI:15378"/>
        <dbReference type="ChEBI" id="CHEBI:16307"/>
        <dbReference type="ChEBI" id="CHEBI:57503"/>
        <dbReference type="ChEBI" id="CHEBI:58223"/>
        <dbReference type="ChEBI" id="CHEBI:58885"/>
        <dbReference type="EC" id="2.4.1.298"/>
    </reaction>
</comment>
<dbReference type="PANTHER" id="PTHR11926:SF1560">
    <property type="entry name" value="UDP-GLYCOSYLTRANSFERASE 74E1-RELATED"/>
    <property type="match status" value="1"/>
</dbReference>
<dbReference type="GO" id="GO:0102816">
    <property type="term" value="F:UDP-D-glucose:delphinidin 3-O-glucosyl-5-O-caffeoylglucoside -O-beta-D-glucosyltransferase activity"/>
    <property type="evidence" value="ECO:0007669"/>
    <property type="project" value="UniProtKB-EC"/>
</dbReference>